<dbReference type="PANTHER" id="PTHR24193">
    <property type="entry name" value="ANKYRIN REPEAT PROTEIN"/>
    <property type="match status" value="1"/>
</dbReference>
<keyword evidence="2 3" id="KW-0040">ANK repeat</keyword>
<dbReference type="Gene3D" id="1.25.40.20">
    <property type="entry name" value="Ankyrin repeat-containing domain"/>
    <property type="match status" value="2"/>
</dbReference>
<protein>
    <submittedName>
        <fullName evidence="4">Uncharacterized protein</fullName>
    </submittedName>
</protein>
<dbReference type="InterPro" id="IPR036770">
    <property type="entry name" value="Ankyrin_rpt-contain_sf"/>
</dbReference>
<feature type="repeat" description="ANK" evidence="3">
    <location>
        <begin position="94"/>
        <end position="126"/>
    </location>
</feature>
<feature type="repeat" description="ANK" evidence="3">
    <location>
        <begin position="244"/>
        <end position="276"/>
    </location>
</feature>
<dbReference type="Proteomes" id="UP001209878">
    <property type="component" value="Unassembled WGS sequence"/>
</dbReference>
<dbReference type="Pfam" id="PF12796">
    <property type="entry name" value="Ank_2"/>
    <property type="match status" value="1"/>
</dbReference>
<dbReference type="InterPro" id="IPR050663">
    <property type="entry name" value="Ankyrin-SOCS_Box"/>
</dbReference>
<dbReference type="AlphaFoldDB" id="A0AAD9UKQ6"/>
<evidence type="ECO:0000313" key="5">
    <source>
        <dbReference type="Proteomes" id="UP001209878"/>
    </source>
</evidence>
<dbReference type="GO" id="GO:0005634">
    <property type="term" value="C:nucleus"/>
    <property type="evidence" value="ECO:0007669"/>
    <property type="project" value="TreeGrafter"/>
</dbReference>
<dbReference type="PANTHER" id="PTHR24193:SF121">
    <property type="entry name" value="ADA2A-CONTAINING COMPLEX COMPONENT 3, ISOFORM D"/>
    <property type="match status" value="1"/>
</dbReference>
<evidence type="ECO:0000256" key="3">
    <source>
        <dbReference type="PROSITE-ProRule" id="PRU00023"/>
    </source>
</evidence>
<keyword evidence="5" id="KW-1185">Reference proteome</keyword>
<accession>A0AAD9UKQ6</accession>
<dbReference type="GO" id="GO:0045944">
    <property type="term" value="P:positive regulation of transcription by RNA polymerase II"/>
    <property type="evidence" value="ECO:0007669"/>
    <property type="project" value="TreeGrafter"/>
</dbReference>
<feature type="repeat" description="ANK" evidence="3">
    <location>
        <begin position="138"/>
        <end position="170"/>
    </location>
</feature>
<feature type="repeat" description="ANK" evidence="3">
    <location>
        <begin position="47"/>
        <end position="79"/>
    </location>
</feature>
<dbReference type="PROSITE" id="PS50297">
    <property type="entry name" value="ANK_REP_REGION"/>
    <property type="match status" value="2"/>
</dbReference>
<proteinExistence type="predicted"/>
<dbReference type="SUPFAM" id="SSF48403">
    <property type="entry name" value="Ankyrin repeat"/>
    <property type="match status" value="1"/>
</dbReference>
<dbReference type="Pfam" id="PF00023">
    <property type="entry name" value="Ank"/>
    <property type="match status" value="2"/>
</dbReference>
<keyword evidence="1" id="KW-0677">Repeat</keyword>
<name>A0AAD9UKQ6_RIDPI</name>
<evidence type="ECO:0000256" key="1">
    <source>
        <dbReference type="ARBA" id="ARBA00022737"/>
    </source>
</evidence>
<evidence type="ECO:0000313" key="4">
    <source>
        <dbReference type="EMBL" id="KAK2192850.1"/>
    </source>
</evidence>
<organism evidence="4 5">
    <name type="scientific">Ridgeia piscesae</name>
    <name type="common">Tubeworm</name>
    <dbReference type="NCBI Taxonomy" id="27915"/>
    <lineage>
        <taxon>Eukaryota</taxon>
        <taxon>Metazoa</taxon>
        <taxon>Spiralia</taxon>
        <taxon>Lophotrochozoa</taxon>
        <taxon>Annelida</taxon>
        <taxon>Polychaeta</taxon>
        <taxon>Sedentaria</taxon>
        <taxon>Canalipalpata</taxon>
        <taxon>Sabellida</taxon>
        <taxon>Siboglinidae</taxon>
        <taxon>Ridgeia</taxon>
    </lineage>
</organism>
<dbReference type="EMBL" id="JAODUO010000021">
    <property type="protein sequence ID" value="KAK2192850.1"/>
    <property type="molecule type" value="Genomic_DNA"/>
</dbReference>
<comment type="caution">
    <text evidence="4">The sequence shown here is derived from an EMBL/GenBank/DDBJ whole genome shotgun (WGS) entry which is preliminary data.</text>
</comment>
<sequence>MNHKKNGPPRSHVAFDKLFQASKDGNIVLLEAVLGSTAVDINQVGCNGKTALFHAISAQHTKVVHLLLKYGADVHQASFVSHHRDFVGSQLSCCDELPIITAARVGSVDIVFTLLEAGANPNVQSLCHAHNGGMKVTNDKTPLHFACQHSSDEMVILLLRYEAKVNIRDKQKELPLHIAVRCKQCPKQNRIIKALCSHYSDVNAVNKIECSPLYLASFYGCNTKVELLLSHGADIDQCSERESSYGTALHIAAVKDRTPLAWLLISHGAKLALRNGLQYTPLQLNINTHSTSEVASMLIYHGANMDGVDKFGYTVLSACIRNMRLDCERLARLAVCAGYDLRQDKWLHLMDDNKQGTAQCQGVMSNTPEIPIPSGRVLQLCQWLRQRQTNASALTDLCRVVIRKVLSTSVAGRSIVCGGDIVVVCIK</sequence>
<feature type="repeat" description="ANK" evidence="3">
    <location>
        <begin position="211"/>
        <end position="240"/>
    </location>
</feature>
<evidence type="ECO:0000256" key="2">
    <source>
        <dbReference type="ARBA" id="ARBA00023043"/>
    </source>
</evidence>
<dbReference type="GO" id="GO:0000976">
    <property type="term" value="F:transcription cis-regulatory region binding"/>
    <property type="evidence" value="ECO:0007669"/>
    <property type="project" value="TreeGrafter"/>
</dbReference>
<dbReference type="InterPro" id="IPR002110">
    <property type="entry name" value="Ankyrin_rpt"/>
</dbReference>
<reference evidence="4" key="1">
    <citation type="journal article" date="2023" name="Mol. Biol. Evol.">
        <title>Third-Generation Sequencing Reveals the Adaptive Role of the Epigenome in Three Deep-Sea Polychaetes.</title>
        <authorList>
            <person name="Perez M."/>
            <person name="Aroh O."/>
            <person name="Sun Y."/>
            <person name="Lan Y."/>
            <person name="Juniper S.K."/>
            <person name="Young C.R."/>
            <person name="Angers B."/>
            <person name="Qian P.Y."/>
        </authorList>
    </citation>
    <scope>NUCLEOTIDE SEQUENCE</scope>
    <source>
        <strain evidence="4">R07B-5</strain>
    </source>
</reference>
<dbReference type="PROSITE" id="PS50088">
    <property type="entry name" value="ANK_REPEAT"/>
    <property type="match status" value="5"/>
</dbReference>
<gene>
    <name evidence="4" type="ORF">NP493_21g03028</name>
</gene>
<dbReference type="SMART" id="SM00248">
    <property type="entry name" value="ANK"/>
    <property type="match status" value="7"/>
</dbReference>